<accession>A0A8E5HRG5</accession>
<dbReference type="EMBL" id="CP072755">
    <property type="protein sequence ID" value="QUC20142.1"/>
    <property type="molecule type" value="Genomic_DNA"/>
</dbReference>
<dbReference type="RefSeq" id="XP_042997815.1">
    <property type="nucleotide sequence ID" value="XM_043141881.1"/>
</dbReference>
<dbReference type="AlphaFoldDB" id="A0A8E5HRG5"/>
<evidence type="ECO:0000256" key="1">
    <source>
        <dbReference type="SAM" id="Phobius"/>
    </source>
</evidence>
<name>A0A8E5HRG5_USTVR</name>
<keyword evidence="1" id="KW-0812">Transmembrane</keyword>
<reference evidence="2" key="1">
    <citation type="submission" date="2020-03" db="EMBL/GenBank/DDBJ databases">
        <title>A mixture of massive structural variations and highly conserved coding sequences in Ustilaginoidea virens genome.</title>
        <authorList>
            <person name="Zhang K."/>
            <person name="Zhao Z."/>
            <person name="Zhang Z."/>
            <person name="Li Y."/>
            <person name="Hsiang T."/>
            <person name="Sun W."/>
        </authorList>
    </citation>
    <scope>NUCLEOTIDE SEQUENCE</scope>
    <source>
        <strain evidence="2">UV-8b</strain>
    </source>
</reference>
<dbReference type="Proteomes" id="UP000027002">
    <property type="component" value="Chromosome 3"/>
</dbReference>
<evidence type="ECO:0000313" key="2">
    <source>
        <dbReference type="EMBL" id="QUC20142.1"/>
    </source>
</evidence>
<organism evidence="2 3">
    <name type="scientific">Ustilaginoidea virens</name>
    <name type="common">Rice false smut fungus</name>
    <name type="synonym">Villosiclava virens</name>
    <dbReference type="NCBI Taxonomy" id="1159556"/>
    <lineage>
        <taxon>Eukaryota</taxon>
        <taxon>Fungi</taxon>
        <taxon>Dikarya</taxon>
        <taxon>Ascomycota</taxon>
        <taxon>Pezizomycotina</taxon>
        <taxon>Sordariomycetes</taxon>
        <taxon>Hypocreomycetidae</taxon>
        <taxon>Hypocreales</taxon>
        <taxon>Clavicipitaceae</taxon>
        <taxon>Ustilaginoidea</taxon>
    </lineage>
</organism>
<feature type="transmembrane region" description="Helical" evidence="1">
    <location>
        <begin position="25"/>
        <end position="44"/>
    </location>
</feature>
<dbReference type="KEGG" id="uvi:66065161"/>
<keyword evidence="3" id="KW-1185">Reference proteome</keyword>
<protein>
    <submittedName>
        <fullName evidence="2">Uncharacterized protein</fullName>
    </submittedName>
</protein>
<keyword evidence="1" id="KW-0472">Membrane</keyword>
<evidence type="ECO:0000313" key="3">
    <source>
        <dbReference type="Proteomes" id="UP000027002"/>
    </source>
</evidence>
<sequence>MAGNSMTAANLQGTFVSRSLSFLRLHLFVQLFLSCLAFFFAALLRRHALGYHRARVSLMSGELGIKAFFDRLDREFLLTLGLFRDLDRVGSGVLHIERIRHTLFTVCLFWSLESIVLAKGGRLSRRISEVIDLIMRLWQMSWGEKGRIRRRKAQTGRLGSRVRLGRYLYQNQFPADSYDG</sequence>
<keyword evidence="1" id="KW-1133">Transmembrane helix</keyword>
<gene>
    <name evidence="2" type="ORF">UV8b_04383</name>
</gene>
<proteinExistence type="predicted"/>
<dbReference type="GeneID" id="66065161"/>